<dbReference type="Proteomes" id="UP000241118">
    <property type="component" value="Unassembled WGS sequence"/>
</dbReference>
<gene>
    <name evidence="5" type="ORF">B0I31_12759</name>
</gene>
<dbReference type="Pfam" id="PF01638">
    <property type="entry name" value="HxlR"/>
    <property type="match status" value="1"/>
</dbReference>
<keyword evidence="1" id="KW-0805">Transcription regulation</keyword>
<evidence type="ECO:0000256" key="1">
    <source>
        <dbReference type="ARBA" id="ARBA00023015"/>
    </source>
</evidence>
<name>A0A2P8HGD2_SACCR</name>
<feature type="domain" description="HTH hxlR-type" evidence="4">
    <location>
        <begin position="16"/>
        <end position="114"/>
    </location>
</feature>
<reference evidence="5 6" key="1">
    <citation type="submission" date="2018-03" db="EMBL/GenBank/DDBJ databases">
        <title>Genomic Encyclopedia of Type Strains, Phase III (KMG-III): the genomes of soil and plant-associated and newly described type strains.</title>
        <authorList>
            <person name="Whitman W."/>
        </authorList>
    </citation>
    <scope>NUCLEOTIDE SEQUENCE [LARGE SCALE GENOMIC DNA]</scope>
    <source>
        <strain evidence="5 6">CGMCC 4.7097</strain>
    </source>
</reference>
<evidence type="ECO:0000256" key="2">
    <source>
        <dbReference type="ARBA" id="ARBA00023125"/>
    </source>
</evidence>
<dbReference type="RefSeq" id="WP_106620338.1">
    <property type="nucleotide sequence ID" value="NZ_PYAX01000027.1"/>
</dbReference>
<dbReference type="AlphaFoldDB" id="A0A2P8HGD2"/>
<evidence type="ECO:0000313" key="6">
    <source>
        <dbReference type="Proteomes" id="UP000241118"/>
    </source>
</evidence>
<dbReference type="SUPFAM" id="SSF46785">
    <property type="entry name" value="Winged helix' DNA-binding domain"/>
    <property type="match status" value="1"/>
</dbReference>
<keyword evidence="2" id="KW-0238">DNA-binding</keyword>
<dbReference type="PANTHER" id="PTHR33204">
    <property type="entry name" value="TRANSCRIPTIONAL REGULATOR, MARR FAMILY"/>
    <property type="match status" value="1"/>
</dbReference>
<keyword evidence="3" id="KW-0804">Transcription</keyword>
<proteinExistence type="predicted"/>
<organism evidence="5 6">
    <name type="scientific">Saccharothrix carnea</name>
    <dbReference type="NCBI Taxonomy" id="1280637"/>
    <lineage>
        <taxon>Bacteria</taxon>
        <taxon>Bacillati</taxon>
        <taxon>Actinomycetota</taxon>
        <taxon>Actinomycetes</taxon>
        <taxon>Pseudonocardiales</taxon>
        <taxon>Pseudonocardiaceae</taxon>
        <taxon>Saccharothrix</taxon>
    </lineage>
</organism>
<accession>A0A2P8HGD2</accession>
<dbReference type="OrthoDB" id="370168at2"/>
<dbReference type="Gene3D" id="1.10.10.10">
    <property type="entry name" value="Winged helix-like DNA-binding domain superfamily/Winged helix DNA-binding domain"/>
    <property type="match status" value="1"/>
</dbReference>
<evidence type="ECO:0000313" key="5">
    <source>
        <dbReference type="EMBL" id="PSL45282.1"/>
    </source>
</evidence>
<dbReference type="InterPro" id="IPR002577">
    <property type="entry name" value="HTH_HxlR"/>
</dbReference>
<dbReference type="InterPro" id="IPR036390">
    <property type="entry name" value="WH_DNA-bd_sf"/>
</dbReference>
<dbReference type="GO" id="GO:0003677">
    <property type="term" value="F:DNA binding"/>
    <property type="evidence" value="ECO:0007669"/>
    <property type="project" value="UniProtKB-KW"/>
</dbReference>
<sequence>MSLVPVPVTAADRAACRVSDVLARVGDKWSLLVLVLVAERPYGFNELDRAVHELSRRILIRTLRALERDGLVSREVRPGKAAGVTYSATALGRSLLELVVPLGQWVLRHDDEIEAARSAYDKASSTSRAVSTLD</sequence>
<dbReference type="EMBL" id="PYAX01000027">
    <property type="protein sequence ID" value="PSL45282.1"/>
    <property type="molecule type" value="Genomic_DNA"/>
</dbReference>
<dbReference type="PANTHER" id="PTHR33204:SF39">
    <property type="entry name" value="TRANSCRIPTIONAL REGULATORY PROTEIN"/>
    <property type="match status" value="1"/>
</dbReference>
<comment type="caution">
    <text evidence="5">The sequence shown here is derived from an EMBL/GenBank/DDBJ whole genome shotgun (WGS) entry which is preliminary data.</text>
</comment>
<keyword evidence="6" id="KW-1185">Reference proteome</keyword>
<dbReference type="InterPro" id="IPR036388">
    <property type="entry name" value="WH-like_DNA-bd_sf"/>
</dbReference>
<evidence type="ECO:0000256" key="3">
    <source>
        <dbReference type="ARBA" id="ARBA00023163"/>
    </source>
</evidence>
<protein>
    <submittedName>
        <fullName evidence="5">HxlR family transcriptional regulator</fullName>
    </submittedName>
</protein>
<evidence type="ECO:0000259" key="4">
    <source>
        <dbReference type="PROSITE" id="PS51118"/>
    </source>
</evidence>
<dbReference type="PROSITE" id="PS51118">
    <property type="entry name" value="HTH_HXLR"/>
    <property type="match status" value="1"/>
</dbReference>